<protein>
    <recommendedName>
        <fullName evidence="4">Tryptophan synthase alpha chain</fullName>
    </recommendedName>
</protein>
<evidence type="ECO:0000313" key="3">
    <source>
        <dbReference type="Proteomes" id="UP001221411"/>
    </source>
</evidence>
<dbReference type="EMBL" id="JAQNDO010000001">
    <property type="protein sequence ID" value="MDC0739903.1"/>
    <property type="molecule type" value="Genomic_DNA"/>
</dbReference>
<evidence type="ECO:0000256" key="1">
    <source>
        <dbReference type="SAM" id="MobiDB-lite"/>
    </source>
</evidence>
<sequence>MIPPARLVSFVREAPSLALIMLAPLAGCVLITDVDERRIPKDHASSASSSGSSSASTGTGGQGGAGGASSCTNDADCPGLAAACGEPRCFEDGRCGFDNQPIGAPCDEGGAACDGKGHCVECTAGVHCASGKCGPDRTCIPATCSDTIENGDETDVDCGGSCVANCGPGAGCVVDDDCVGGLCEAGTCAPTCKDGAKNGEETGADCGGPTCPACPLGVACEIDADCVSGFCETGVCAAIPTCSDGAKNGAETDVDCGGPDCVKCVVGGACEGGVDCDTASCVAGVCAGPSCADGVQNGNEAGIDCGTVCPTGCAPGAPCTNGLDCASKICEGPAGSAVCSTPSCFDGEHNGDETSYDCGGSCDVKCPPFYPCLVHADCKGGVCDPVKLTCTPTCTDGYQNGGETDPDCGGPCPKKCPEGGHCNTSLDCVPDFYCFQGHCLP</sequence>
<proteinExistence type="predicted"/>
<dbReference type="RefSeq" id="WP_271914539.1">
    <property type="nucleotide sequence ID" value="NZ_JAQNDO010000001.1"/>
</dbReference>
<keyword evidence="3" id="KW-1185">Reference proteome</keyword>
<dbReference type="Proteomes" id="UP001221411">
    <property type="component" value="Unassembled WGS sequence"/>
</dbReference>
<organism evidence="2 3">
    <name type="scientific">Polyangium mundeleinium</name>
    <dbReference type="NCBI Taxonomy" id="2995306"/>
    <lineage>
        <taxon>Bacteria</taxon>
        <taxon>Pseudomonadati</taxon>
        <taxon>Myxococcota</taxon>
        <taxon>Polyangia</taxon>
        <taxon>Polyangiales</taxon>
        <taxon>Polyangiaceae</taxon>
        <taxon>Polyangium</taxon>
    </lineage>
</organism>
<feature type="region of interest" description="Disordered" evidence="1">
    <location>
        <begin position="41"/>
        <end position="61"/>
    </location>
</feature>
<evidence type="ECO:0008006" key="4">
    <source>
        <dbReference type="Google" id="ProtNLM"/>
    </source>
</evidence>
<gene>
    <name evidence="2" type="ORF">POL67_01010</name>
</gene>
<evidence type="ECO:0000313" key="2">
    <source>
        <dbReference type="EMBL" id="MDC0739903.1"/>
    </source>
</evidence>
<accession>A0ABT5EDK7</accession>
<feature type="compositionally biased region" description="Low complexity" evidence="1">
    <location>
        <begin position="45"/>
        <end position="57"/>
    </location>
</feature>
<reference evidence="2 3" key="1">
    <citation type="submission" date="2022-11" db="EMBL/GenBank/DDBJ databases">
        <title>Minimal conservation of predation-associated metabolite biosynthetic gene clusters underscores biosynthetic potential of Myxococcota including descriptions for ten novel species: Archangium lansinium sp. nov., Myxococcus landrumus sp. nov., Nannocystis bai.</title>
        <authorList>
            <person name="Ahearne A."/>
            <person name="Stevens C."/>
            <person name="Dowd S."/>
        </authorList>
    </citation>
    <scope>NUCLEOTIDE SEQUENCE [LARGE SCALE GENOMIC DNA]</scope>
    <source>
        <strain evidence="2 3">RJM3</strain>
    </source>
</reference>
<name>A0ABT5EDK7_9BACT</name>
<comment type="caution">
    <text evidence="2">The sequence shown here is derived from an EMBL/GenBank/DDBJ whole genome shotgun (WGS) entry which is preliminary data.</text>
</comment>